<dbReference type="Proteomes" id="UP000001219">
    <property type="component" value="Chromosome"/>
</dbReference>
<reference evidence="8" key="1">
    <citation type="submission" date="2009-10" db="EMBL/GenBank/DDBJ databases">
        <title>The complete chromosome of Gordonia bronchialis DSM 43247.</title>
        <authorList>
            <consortium name="US DOE Joint Genome Institute (JGI-PGF)"/>
            <person name="Lucas S."/>
            <person name="Copeland A."/>
            <person name="Lapidus A."/>
            <person name="Glavina del Rio T."/>
            <person name="Dalin E."/>
            <person name="Tice H."/>
            <person name="Bruce D."/>
            <person name="Goodwin L."/>
            <person name="Pitluck S."/>
            <person name="Kyrpides N."/>
            <person name="Mavromatis K."/>
            <person name="Ivanova N."/>
            <person name="Ovchinnikova G."/>
            <person name="Saunders E."/>
            <person name="Brettin T."/>
            <person name="Detter J.C."/>
            <person name="Han C."/>
            <person name="Larimer F."/>
            <person name="Land M."/>
            <person name="Hauser L."/>
            <person name="Markowitz V."/>
            <person name="Cheng J.-F."/>
            <person name="Hugenholtz P."/>
            <person name="Woyke T."/>
            <person name="Wu D."/>
            <person name="Jando M."/>
            <person name="Schneider S."/>
            <person name="Goeker M."/>
            <person name="Klenk H.-P."/>
            <person name="Eisen J.A."/>
        </authorList>
    </citation>
    <scope>NUCLEOTIDE SEQUENCE [LARGE SCALE GENOMIC DNA]</scope>
    <source>
        <strain evidence="8">ATCC 25592 / DSM 43247 / BCRC 13721 / JCM 3198 / KCTC 3076 / NBRC 16047 / NCTC 10667</strain>
    </source>
</reference>
<feature type="signal peptide" evidence="6">
    <location>
        <begin position="1"/>
        <end position="26"/>
    </location>
</feature>
<protein>
    <recommendedName>
        <fullName evidence="9">Peptidase S1 domain-containing protein</fullName>
    </recommendedName>
</protein>
<sequence length="214" mass="22437">MRRRVMAGVLLSVGMLAAAPAVTAEAAPATTVRSGMEIDVEESILTQSKCTLGAVVSPTRAITAGHCGEVGRAVYNARGTRIGTISANRITKGLDIAVIRLAPRQRVQVDRIDWNAGFFRGQVVTKNGVTTGFSRGVVTDPKPTKRTARGIVWAPPFLLQHSTVSVRTNLLSKAGDSGSGVRDASGRIVGILSSGSSDRNTAVAPVSMLPGYLR</sequence>
<evidence type="ECO:0000256" key="4">
    <source>
        <dbReference type="ARBA" id="ARBA00022825"/>
    </source>
</evidence>
<gene>
    <name evidence="7" type="ordered locus">Gbro_0421</name>
</gene>
<dbReference type="InterPro" id="IPR009003">
    <property type="entry name" value="Peptidase_S1_PA"/>
</dbReference>
<keyword evidence="2" id="KW-0645">Protease</keyword>
<dbReference type="InterPro" id="IPR001316">
    <property type="entry name" value="Pept_S1A_streptogrisin"/>
</dbReference>
<evidence type="ECO:0000256" key="3">
    <source>
        <dbReference type="ARBA" id="ARBA00022801"/>
    </source>
</evidence>
<dbReference type="RefSeq" id="WP_012832344.1">
    <property type="nucleotide sequence ID" value="NC_013441.1"/>
</dbReference>
<evidence type="ECO:0000313" key="7">
    <source>
        <dbReference type="EMBL" id="ACY19755.1"/>
    </source>
</evidence>
<organism evidence="7 8">
    <name type="scientific">Gordonia bronchialis (strain ATCC 25592 / DSM 43247 / BCRC 13721 / JCM 3198 / KCTC 3076 / NBRC 16047 / NCTC 10667)</name>
    <name type="common">Rhodococcus bronchialis</name>
    <dbReference type="NCBI Taxonomy" id="526226"/>
    <lineage>
        <taxon>Bacteria</taxon>
        <taxon>Bacillati</taxon>
        <taxon>Actinomycetota</taxon>
        <taxon>Actinomycetes</taxon>
        <taxon>Mycobacteriales</taxon>
        <taxon>Gordoniaceae</taxon>
        <taxon>Gordonia</taxon>
    </lineage>
</organism>
<evidence type="ECO:0000256" key="5">
    <source>
        <dbReference type="ARBA" id="ARBA00023157"/>
    </source>
</evidence>
<dbReference type="EMBL" id="CP001802">
    <property type="protein sequence ID" value="ACY19755.1"/>
    <property type="molecule type" value="Genomic_DNA"/>
</dbReference>
<dbReference type="SUPFAM" id="SSF50494">
    <property type="entry name" value="Trypsin-like serine proteases"/>
    <property type="match status" value="1"/>
</dbReference>
<reference evidence="7 8" key="2">
    <citation type="journal article" date="2010" name="Stand. Genomic Sci.">
        <title>Complete genome sequence of Gordonia bronchialis type strain (3410).</title>
        <authorList>
            <person name="Ivanova N."/>
            <person name="Sikorski J."/>
            <person name="Jando M."/>
            <person name="Lapidus A."/>
            <person name="Nolan M."/>
            <person name="Lucas S."/>
            <person name="Del Rio T.G."/>
            <person name="Tice H."/>
            <person name="Copeland A."/>
            <person name="Cheng J.F."/>
            <person name="Chen F."/>
            <person name="Bruce D."/>
            <person name="Goodwin L."/>
            <person name="Pitluck S."/>
            <person name="Mavromatis K."/>
            <person name="Ovchinnikova G."/>
            <person name="Pati A."/>
            <person name="Chen A."/>
            <person name="Palaniappan K."/>
            <person name="Land M."/>
            <person name="Hauser L."/>
            <person name="Chang Y.J."/>
            <person name="Jeffries C.D."/>
            <person name="Chain P."/>
            <person name="Saunders E."/>
            <person name="Han C."/>
            <person name="Detter J.C."/>
            <person name="Brettin T."/>
            <person name="Rohde M."/>
            <person name="Goker M."/>
            <person name="Bristow J."/>
            <person name="Eisen J.A."/>
            <person name="Markowitz V."/>
            <person name="Hugenholtz P."/>
            <person name="Klenk H.P."/>
            <person name="Kyrpides N.C."/>
        </authorList>
    </citation>
    <scope>NUCLEOTIDE SEQUENCE [LARGE SCALE GENOMIC DNA]</scope>
    <source>
        <strain evidence="8">ATCC 25592 / DSM 43247 / BCRC 13721 / JCM 3198 / KCTC 3076 / NBRC 16047 / NCTC 10667</strain>
    </source>
</reference>
<keyword evidence="8" id="KW-1185">Reference proteome</keyword>
<dbReference type="PRINTS" id="PR00861">
    <property type="entry name" value="ALYTICPTASE"/>
</dbReference>
<dbReference type="eggNOG" id="ENOG5031VTT">
    <property type="taxonomic scope" value="Bacteria"/>
</dbReference>
<dbReference type="HOGENOM" id="CLU_1335951_0_0_11"/>
<dbReference type="STRING" id="526226.Gbro_0421"/>
<dbReference type="GO" id="GO:0004252">
    <property type="term" value="F:serine-type endopeptidase activity"/>
    <property type="evidence" value="ECO:0007669"/>
    <property type="project" value="InterPro"/>
</dbReference>
<evidence type="ECO:0000313" key="8">
    <source>
        <dbReference type="Proteomes" id="UP000001219"/>
    </source>
</evidence>
<evidence type="ECO:0000256" key="2">
    <source>
        <dbReference type="ARBA" id="ARBA00022670"/>
    </source>
</evidence>
<proteinExistence type="inferred from homology"/>
<dbReference type="AlphaFoldDB" id="D0LDD5"/>
<keyword evidence="5" id="KW-1015">Disulfide bond</keyword>
<feature type="chain" id="PRO_5003011163" description="Peptidase S1 domain-containing protein" evidence="6">
    <location>
        <begin position="27"/>
        <end position="214"/>
    </location>
</feature>
<evidence type="ECO:0000256" key="6">
    <source>
        <dbReference type="SAM" id="SignalP"/>
    </source>
</evidence>
<accession>D0LDD5</accession>
<evidence type="ECO:0008006" key="9">
    <source>
        <dbReference type="Google" id="ProtNLM"/>
    </source>
</evidence>
<keyword evidence="6" id="KW-0732">Signal</keyword>
<keyword evidence="4" id="KW-0720">Serine protease</keyword>
<evidence type="ECO:0000256" key="1">
    <source>
        <dbReference type="ARBA" id="ARBA00007664"/>
    </source>
</evidence>
<dbReference type="OrthoDB" id="4536940at2"/>
<dbReference type="Gene3D" id="2.40.10.10">
    <property type="entry name" value="Trypsin-like serine proteases"/>
    <property type="match status" value="2"/>
</dbReference>
<keyword evidence="3" id="KW-0378">Hydrolase</keyword>
<dbReference type="InterPro" id="IPR043504">
    <property type="entry name" value="Peptidase_S1_PA_chymotrypsin"/>
</dbReference>
<comment type="similarity">
    <text evidence="1">Belongs to the peptidase S1 family.</text>
</comment>
<dbReference type="KEGG" id="gbr:Gbro_0421"/>
<dbReference type="GO" id="GO:0006508">
    <property type="term" value="P:proteolysis"/>
    <property type="evidence" value="ECO:0007669"/>
    <property type="project" value="UniProtKB-KW"/>
</dbReference>
<name>D0LDD5_GORB4</name>